<keyword evidence="1" id="KW-0812">Transmembrane</keyword>
<evidence type="ECO:0000313" key="3">
    <source>
        <dbReference type="Proteomes" id="UP000199112"/>
    </source>
</evidence>
<feature type="transmembrane region" description="Helical" evidence="1">
    <location>
        <begin position="98"/>
        <end position="122"/>
    </location>
</feature>
<dbReference type="Proteomes" id="UP000199112">
    <property type="component" value="Unassembled WGS sequence"/>
</dbReference>
<dbReference type="OrthoDB" id="262791at2157"/>
<accession>A0A1H6FKS6</accession>
<proteinExistence type="predicted"/>
<gene>
    <name evidence="2" type="ORF">SAMN04487967_0073</name>
</gene>
<dbReference type="EMBL" id="FNWL01000001">
    <property type="protein sequence ID" value="SEH10820.1"/>
    <property type="molecule type" value="Genomic_DNA"/>
</dbReference>
<keyword evidence="3" id="KW-1185">Reference proteome</keyword>
<evidence type="ECO:0000313" key="2">
    <source>
        <dbReference type="EMBL" id="SEH10820.1"/>
    </source>
</evidence>
<keyword evidence="1" id="KW-0472">Membrane</keyword>
<evidence type="ECO:0000256" key="1">
    <source>
        <dbReference type="SAM" id="Phobius"/>
    </source>
</evidence>
<organism evidence="2 3">
    <name type="scientific">Natronorubrum sediminis</name>
    <dbReference type="NCBI Taxonomy" id="640943"/>
    <lineage>
        <taxon>Archaea</taxon>
        <taxon>Methanobacteriati</taxon>
        <taxon>Methanobacteriota</taxon>
        <taxon>Stenosarchaea group</taxon>
        <taxon>Halobacteria</taxon>
        <taxon>Halobacteriales</taxon>
        <taxon>Natrialbaceae</taxon>
        <taxon>Natronorubrum</taxon>
    </lineage>
</organism>
<dbReference type="AlphaFoldDB" id="A0A1H6FKS6"/>
<name>A0A1H6FKS6_9EURY</name>
<sequence>MKWRCTWCGKPHESDDPPCDSCGHNEFEKAVVRQQEFETVDTGTQYMWVCSNCGRQHMKNNPPCSRCGDHDLEKVEQTYDDVGSDLEVPSWLEVAKPYAPIIAVFGLIVVLFATGIISPSIIPGVGTPSPPDAPGDGATAAGIDLEASEEIIHEQLDAERESTRTYDGDMAAYAEYINRAEVASEYDDVSPDSVEPADFGADCSGEIPVWPGIEMVSVDEYDDEDELASAVTAAFETSGSEEITGDEYDIEGMDLHAVDGQLYVTYAAC</sequence>
<protein>
    <submittedName>
        <fullName evidence="2">Uncharacterized protein</fullName>
    </submittedName>
</protein>
<dbReference type="RefSeq" id="WP_090503360.1">
    <property type="nucleotide sequence ID" value="NZ_FNWL01000001.1"/>
</dbReference>
<keyword evidence="1" id="KW-1133">Transmembrane helix</keyword>
<reference evidence="3" key="1">
    <citation type="submission" date="2016-10" db="EMBL/GenBank/DDBJ databases">
        <authorList>
            <person name="Varghese N."/>
            <person name="Submissions S."/>
        </authorList>
    </citation>
    <scope>NUCLEOTIDE SEQUENCE [LARGE SCALE GENOMIC DNA]</scope>
    <source>
        <strain evidence="3">CGMCC 1.8981</strain>
    </source>
</reference>